<evidence type="ECO:0000313" key="2">
    <source>
        <dbReference type="Proteomes" id="UP001605036"/>
    </source>
</evidence>
<gene>
    <name evidence="1" type="ORF">R1flu_007012</name>
</gene>
<dbReference type="AlphaFoldDB" id="A0ABD1YXV0"/>
<dbReference type="PANTHER" id="PTHR33193:SF13">
    <property type="entry name" value="EXPRESSED PROTEIN"/>
    <property type="match status" value="1"/>
</dbReference>
<organism evidence="1 2">
    <name type="scientific">Riccia fluitans</name>
    <dbReference type="NCBI Taxonomy" id="41844"/>
    <lineage>
        <taxon>Eukaryota</taxon>
        <taxon>Viridiplantae</taxon>
        <taxon>Streptophyta</taxon>
        <taxon>Embryophyta</taxon>
        <taxon>Marchantiophyta</taxon>
        <taxon>Marchantiopsida</taxon>
        <taxon>Marchantiidae</taxon>
        <taxon>Marchantiales</taxon>
        <taxon>Ricciaceae</taxon>
        <taxon>Riccia</taxon>
    </lineage>
</organism>
<evidence type="ECO:0000313" key="1">
    <source>
        <dbReference type="EMBL" id="KAL2635533.1"/>
    </source>
</evidence>
<name>A0ABD1YXV0_9MARC</name>
<reference evidence="1 2" key="1">
    <citation type="submission" date="2024-09" db="EMBL/GenBank/DDBJ databases">
        <title>Chromosome-scale assembly of Riccia fluitans.</title>
        <authorList>
            <person name="Paukszto L."/>
            <person name="Sawicki J."/>
            <person name="Karawczyk K."/>
            <person name="Piernik-Szablinska J."/>
            <person name="Szczecinska M."/>
            <person name="Mazdziarz M."/>
        </authorList>
    </citation>
    <scope>NUCLEOTIDE SEQUENCE [LARGE SCALE GENOMIC DNA]</scope>
    <source>
        <strain evidence="1">Rf_01</strain>
        <tissue evidence="1">Aerial parts of the thallus</tissue>
    </source>
</reference>
<dbReference type="Proteomes" id="UP001605036">
    <property type="component" value="Unassembled WGS sequence"/>
</dbReference>
<sequence length="95" mass="11314">MERRSSDQYSATSMQYGHSYSASYTGGYDEQYQAKRYKPQKSRSWDLGMSDPEVKRKKRVASYKVFTVEGKVKASVRSGFRWIKNKYIEVRYGWW</sequence>
<proteinExistence type="predicted"/>
<dbReference type="Pfam" id="PF12023">
    <property type="entry name" value="DUF3511"/>
    <property type="match status" value="1"/>
</dbReference>
<dbReference type="PANTHER" id="PTHR33193">
    <property type="entry name" value="DOMAIN PROTEIN, PUTATIVE (DUF3511)-RELATED"/>
    <property type="match status" value="1"/>
</dbReference>
<accession>A0ABD1YXV0</accession>
<keyword evidence="2" id="KW-1185">Reference proteome</keyword>
<dbReference type="EMBL" id="JBHFFA010000003">
    <property type="protein sequence ID" value="KAL2635533.1"/>
    <property type="molecule type" value="Genomic_DNA"/>
</dbReference>
<comment type="caution">
    <text evidence="1">The sequence shown here is derived from an EMBL/GenBank/DDBJ whole genome shotgun (WGS) entry which is preliminary data.</text>
</comment>
<protein>
    <submittedName>
        <fullName evidence="1">Uncharacterized protein</fullName>
    </submittedName>
</protein>
<dbReference type="InterPro" id="IPR021899">
    <property type="entry name" value="DUF3511"/>
</dbReference>